<keyword evidence="3" id="KW-1185">Reference proteome</keyword>
<evidence type="ECO:0000313" key="3">
    <source>
        <dbReference type="Proteomes" id="UP001429601"/>
    </source>
</evidence>
<evidence type="ECO:0000313" key="2">
    <source>
        <dbReference type="EMBL" id="NID03442.1"/>
    </source>
</evidence>
<protein>
    <submittedName>
        <fullName evidence="2">Glycosyltransferase family 2 protein</fullName>
    </submittedName>
</protein>
<dbReference type="PANTHER" id="PTHR22916">
    <property type="entry name" value="GLYCOSYLTRANSFERASE"/>
    <property type="match status" value="1"/>
</dbReference>
<dbReference type="RefSeq" id="WP_167122193.1">
    <property type="nucleotide sequence ID" value="NZ_JAAQQR010000001.1"/>
</dbReference>
<proteinExistence type="predicted"/>
<dbReference type="PANTHER" id="PTHR22916:SF3">
    <property type="entry name" value="UDP-GLCNAC:BETAGAL BETA-1,3-N-ACETYLGLUCOSAMINYLTRANSFERASE-LIKE PROTEIN 1"/>
    <property type="match status" value="1"/>
</dbReference>
<dbReference type="CDD" id="cd00761">
    <property type="entry name" value="Glyco_tranf_GTA_type"/>
    <property type="match status" value="1"/>
</dbReference>
<dbReference type="Gene3D" id="3.90.550.10">
    <property type="entry name" value="Spore Coat Polysaccharide Biosynthesis Protein SpsA, Chain A"/>
    <property type="match status" value="1"/>
</dbReference>
<dbReference type="Pfam" id="PF00535">
    <property type="entry name" value="Glycos_transf_2"/>
    <property type="match status" value="1"/>
</dbReference>
<dbReference type="Proteomes" id="UP001429601">
    <property type="component" value="Unassembled WGS sequence"/>
</dbReference>
<dbReference type="EMBL" id="JAAQQR010000001">
    <property type="protein sequence ID" value="NID03442.1"/>
    <property type="molecule type" value="Genomic_DNA"/>
</dbReference>
<comment type="caution">
    <text evidence="2">The sequence shown here is derived from an EMBL/GenBank/DDBJ whole genome shotgun (WGS) entry which is preliminary data.</text>
</comment>
<organism evidence="2 3">
    <name type="scientific">Luteibacter jiangsuensis</name>
    <dbReference type="NCBI Taxonomy" id="637577"/>
    <lineage>
        <taxon>Bacteria</taxon>
        <taxon>Pseudomonadati</taxon>
        <taxon>Pseudomonadota</taxon>
        <taxon>Gammaproteobacteria</taxon>
        <taxon>Lysobacterales</taxon>
        <taxon>Rhodanobacteraceae</taxon>
        <taxon>Luteibacter</taxon>
    </lineage>
</organism>
<dbReference type="InterPro" id="IPR029044">
    <property type="entry name" value="Nucleotide-diphossugar_trans"/>
</dbReference>
<sequence>MSHAIVSVIMPAYNAAATLRGAALSVLSQSHEAWELIIVNDGSRDGTASIMDDLAATDPRIRTIHAQRNAGVAAARNAGMAAARGSYIAFLDSDDSWHPAKLRRQLQHMADTGSAICYAPYDRVSEDGRLLSHVRPPTRVGYAQMLRSNHIGNLTGIYDRRLGDIDFRKVGHEDYVFWLEMVRRAGVATCVPGSEALAYYLVRNGSVSADKWRAAQWQWRIYRDVAKLDWFSSSRHMCQYAWLAMRKRLV</sequence>
<feature type="domain" description="Glycosyltransferase 2-like" evidence="1">
    <location>
        <begin position="7"/>
        <end position="137"/>
    </location>
</feature>
<dbReference type="InterPro" id="IPR001173">
    <property type="entry name" value="Glyco_trans_2-like"/>
</dbReference>
<evidence type="ECO:0000259" key="1">
    <source>
        <dbReference type="Pfam" id="PF00535"/>
    </source>
</evidence>
<gene>
    <name evidence="2" type="ORF">HBF26_00975</name>
</gene>
<accession>A0ABX0PYV5</accession>
<dbReference type="SUPFAM" id="SSF53448">
    <property type="entry name" value="Nucleotide-diphospho-sugar transferases"/>
    <property type="match status" value="1"/>
</dbReference>
<reference evidence="2 3" key="1">
    <citation type="journal article" date="2011" name="Curr. Microbiol.">
        <title>Luteibacter jiangsuensis sp. nov.: a methamidophos-degrading bacterium isolated from a methamidophos-manufacturing factory.</title>
        <authorList>
            <person name="Wang L."/>
            <person name="Wang G.L."/>
            <person name="Li S.P."/>
            <person name="Jiang J.D."/>
        </authorList>
    </citation>
    <scope>NUCLEOTIDE SEQUENCE [LARGE SCALE GENOMIC DNA]</scope>
    <source>
        <strain evidence="2 3">CGMCC 1.10133</strain>
    </source>
</reference>
<name>A0ABX0PYV5_9GAMM</name>